<dbReference type="AlphaFoldDB" id="A0A182KJ52"/>
<feature type="compositionally biased region" description="Polar residues" evidence="1">
    <location>
        <begin position="99"/>
        <end position="118"/>
    </location>
</feature>
<dbReference type="VEuPathDB" id="VectorBase:ACHR014454"/>
<evidence type="ECO:0000313" key="3">
    <source>
        <dbReference type="Proteomes" id="UP000075881"/>
    </source>
</evidence>
<name>A0A182KJ52_9DIPT</name>
<sequence length="157" mass="15935">MPSPASLRMSATTIWLCGTSRDHRCITGSGSVPSCRPRAVRVSQLSLSGWAVGGVVAASAIASTDPFAYSARHSSGASPFGSSSGGNSISSSPDGASIPFSSANTLESNVVPDSSSGSIPPHSYPPHSVSIESASERAGHIDRVVADGDCTIEQRCD</sequence>
<dbReference type="EnsemblMetazoa" id="ACHR014454-RA">
    <property type="protein sequence ID" value="ACHR014454-PA"/>
    <property type="gene ID" value="ACHR014454"/>
</dbReference>
<keyword evidence="3" id="KW-1185">Reference proteome</keyword>
<accession>A0A182KJ52</accession>
<dbReference type="Proteomes" id="UP000075881">
    <property type="component" value="Unassembled WGS sequence"/>
</dbReference>
<protein>
    <submittedName>
        <fullName evidence="2">Uncharacterized protein</fullName>
    </submittedName>
</protein>
<evidence type="ECO:0000313" key="2">
    <source>
        <dbReference type="EnsemblMetazoa" id="ACHR014454-PA"/>
    </source>
</evidence>
<reference evidence="3" key="1">
    <citation type="submission" date="2013-03" db="EMBL/GenBank/DDBJ databases">
        <title>The Genome Sequence of Anopheles christyi ACHKN1017.</title>
        <authorList>
            <consortium name="The Broad Institute Genomics Platform"/>
            <person name="Neafsey D.E."/>
            <person name="Besansky N."/>
            <person name="Walker B."/>
            <person name="Young S.K."/>
            <person name="Zeng Q."/>
            <person name="Gargeya S."/>
            <person name="Fitzgerald M."/>
            <person name="Haas B."/>
            <person name="Abouelleil A."/>
            <person name="Allen A.W."/>
            <person name="Alvarado L."/>
            <person name="Arachchi H.M."/>
            <person name="Berlin A.M."/>
            <person name="Chapman S.B."/>
            <person name="Gainer-Dewar J."/>
            <person name="Goldberg J."/>
            <person name="Griggs A."/>
            <person name="Gujja S."/>
            <person name="Hansen M."/>
            <person name="Howarth C."/>
            <person name="Imamovic A."/>
            <person name="Ireland A."/>
            <person name="Larimer J."/>
            <person name="McCowan C."/>
            <person name="Murphy C."/>
            <person name="Pearson M."/>
            <person name="Poon T.W."/>
            <person name="Priest M."/>
            <person name="Roberts A."/>
            <person name="Saif S."/>
            <person name="Shea T."/>
            <person name="Sisk P."/>
            <person name="Sykes S."/>
            <person name="Wortman J."/>
            <person name="Nusbaum C."/>
            <person name="Birren B."/>
        </authorList>
    </citation>
    <scope>NUCLEOTIDE SEQUENCE [LARGE SCALE GENOMIC DNA]</scope>
    <source>
        <strain evidence="3">ACHKN1017</strain>
    </source>
</reference>
<organism evidence="2 3">
    <name type="scientific">Anopheles christyi</name>
    <dbReference type="NCBI Taxonomy" id="43041"/>
    <lineage>
        <taxon>Eukaryota</taxon>
        <taxon>Metazoa</taxon>
        <taxon>Ecdysozoa</taxon>
        <taxon>Arthropoda</taxon>
        <taxon>Hexapoda</taxon>
        <taxon>Insecta</taxon>
        <taxon>Pterygota</taxon>
        <taxon>Neoptera</taxon>
        <taxon>Endopterygota</taxon>
        <taxon>Diptera</taxon>
        <taxon>Nematocera</taxon>
        <taxon>Culicoidea</taxon>
        <taxon>Culicidae</taxon>
        <taxon>Anophelinae</taxon>
        <taxon>Anopheles</taxon>
    </lineage>
</organism>
<evidence type="ECO:0000256" key="1">
    <source>
        <dbReference type="SAM" id="MobiDB-lite"/>
    </source>
</evidence>
<feature type="compositionally biased region" description="Low complexity" evidence="1">
    <location>
        <begin position="74"/>
        <end position="92"/>
    </location>
</feature>
<proteinExistence type="predicted"/>
<reference evidence="2" key="2">
    <citation type="submission" date="2020-05" db="UniProtKB">
        <authorList>
            <consortium name="EnsemblMetazoa"/>
        </authorList>
    </citation>
    <scope>IDENTIFICATION</scope>
    <source>
        <strain evidence="2">ACHKN1017</strain>
    </source>
</reference>
<feature type="region of interest" description="Disordered" evidence="1">
    <location>
        <begin position="69"/>
        <end position="129"/>
    </location>
</feature>